<keyword evidence="3" id="KW-1185">Reference proteome</keyword>
<sequence>MGHVVAFETQYVRAAVREVVRRGASHPADAHDDGVVAAVLGSLGSRFVVHVRTNTRLGPKFRRFGQYPDVRGYWAGGVTETEVGWGTTWRERGDRLEPIRSGTARHRTPTPPRVSRLPSSATADAAAVRRKTVLLASLSPKIGDFRDDEGVALEPCGRATSEPSVAPLRDTSRRAQNRAPARAGEAEPSANQFHAGPPCESLNPRTGRTRPMH</sequence>
<dbReference type="RefSeq" id="WP_382210453.1">
    <property type="nucleotide sequence ID" value="NZ_JBHSZH010000005.1"/>
</dbReference>
<accession>A0ABD5WKI0</accession>
<dbReference type="AlphaFoldDB" id="A0ABD5WKI0"/>
<name>A0ABD5WKI0_9EURY</name>
<gene>
    <name evidence="2" type="ORF">ACFQJ6_13950</name>
</gene>
<dbReference type="EMBL" id="JBHSZH010000005">
    <property type="protein sequence ID" value="MFC7081041.1"/>
    <property type="molecule type" value="Genomic_DNA"/>
</dbReference>
<feature type="region of interest" description="Disordered" evidence="1">
    <location>
        <begin position="101"/>
        <end position="122"/>
    </location>
</feature>
<proteinExistence type="predicted"/>
<organism evidence="2 3">
    <name type="scientific">Halorussus caseinilyticus</name>
    <dbReference type="NCBI Taxonomy" id="3034025"/>
    <lineage>
        <taxon>Archaea</taxon>
        <taxon>Methanobacteriati</taxon>
        <taxon>Methanobacteriota</taxon>
        <taxon>Stenosarchaea group</taxon>
        <taxon>Halobacteria</taxon>
        <taxon>Halobacteriales</taxon>
        <taxon>Haladaptataceae</taxon>
        <taxon>Halorussus</taxon>
    </lineage>
</organism>
<evidence type="ECO:0000313" key="2">
    <source>
        <dbReference type="EMBL" id="MFC7081041.1"/>
    </source>
</evidence>
<reference evidence="2 3" key="1">
    <citation type="journal article" date="2019" name="Int. J. Syst. Evol. Microbiol.">
        <title>The Global Catalogue of Microorganisms (GCM) 10K type strain sequencing project: providing services to taxonomists for standard genome sequencing and annotation.</title>
        <authorList>
            <consortium name="The Broad Institute Genomics Platform"/>
            <consortium name="The Broad Institute Genome Sequencing Center for Infectious Disease"/>
            <person name="Wu L."/>
            <person name="Ma J."/>
        </authorList>
    </citation>
    <scope>NUCLEOTIDE SEQUENCE [LARGE SCALE GENOMIC DNA]</scope>
    <source>
        <strain evidence="2 3">DT72</strain>
    </source>
</reference>
<comment type="caution">
    <text evidence="2">The sequence shown here is derived from an EMBL/GenBank/DDBJ whole genome shotgun (WGS) entry which is preliminary data.</text>
</comment>
<protein>
    <submittedName>
        <fullName evidence="2">Uncharacterized protein</fullName>
    </submittedName>
</protein>
<evidence type="ECO:0000256" key="1">
    <source>
        <dbReference type="SAM" id="MobiDB-lite"/>
    </source>
</evidence>
<feature type="region of interest" description="Disordered" evidence="1">
    <location>
        <begin position="154"/>
        <end position="213"/>
    </location>
</feature>
<dbReference type="Proteomes" id="UP001596407">
    <property type="component" value="Unassembled WGS sequence"/>
</dbReference>
<evidence type="ECO:0000313" key="3">
    <source>
        <dbReference type="Proteomes" id="UP001596407"/>
    </source>
</evidence>